<feature type="compositionally biased region" description="Basic and acidic residues" evidence="1">
    <location>
        <begin position="1"/>
        <end position="14"/>
    </location>
</feature>
<name>A0ABT0G598_9ACTN</name>
<evidence type="ECO:0000313" key="3">
    <source>
        <dbReference type="Proteomes" id="UP001317259"/>
    </source>
</evidence>
<organism evidence="2 3">
    <name type="scientific">Actinomadura luzonensis</name>
    <dbReference type="NCBI Taxonomy" id="2805427"/>
    <lineage>
        <taxon>Bacteria</taxon>
        <taxon>Bacillati</taxon>
        <taxon>Actinomycetota</taxon>
        <taxon>Actinomycetes</taxon>
        <taxon>Streptosporangiales</taxon>
        <taxon>Thermomonosporaceae</taxon>
        <taxon>Actinomadura</taxon>
    </lineage>
</organism>
<protein>
    <submittedName>
        <fullName evidence="2">Uncharacterized protein</fullName>
    </submittedName>
</protein>
<dbReference type="RefSeq" id="WP_242375280.1">
    <property type="nucleotide sequence ID" value="NZ_JAKRKC020000002.1"/>
</dbReference>
<keyword evidence="3" id="KW-1185">Reference proteome</keyword>
<gene>
    <name evidence="2" type="ORF">MF672_039070</name>
</gene>
<sequence>MTGPEHYHEGERLLQESQTEEAPEWVMARAQQAQAHFAAADAAATALAAALPLIGDDQQVTDWAKAIGVTFTTPDLVRIDDALALLDQLGQEGLIVPVTAERLREVLRRRNGAA</sequence>
<feature type="region of interest" description="Disordered" evidence="1">
    <location>
        <begin position="1"/>
        <end position="22"/>
    </location>
</feature>
<dbReference type="Proteomes" id="UP001317259">
    <property type="component" value="Unassembled WGS sequence"/>
</dbReference>
<evidence type="ECO:0000313" key="2">
    <source>
        <dbReference type="EMBL" id="MCK2219757.1"/>
    </source>
</evidence>
<comment type="caution">
    <text evidence="2">The sequence shown here is derived from an EMBL/GenBank/DDBJ whole genome shotgun (WGS) entry which is preliminary data.</text>
</comment>
<reference evidence="2 3" key="1">
    <citation type="submission" date="2022-04" db="EMBL/GenBank/DDBJ databases">
        <title>Genome draft of Actinomadura sp. ATCC 31491.</title>
        <authorList>
            <person name="Shi X."/>
            <person name="Du Y."/>
        </authorList>
    </citation>
    <scope>NUCLEOTIDE SEQUENCE [LARGE SCALE GENOMIC DNA]</scope>
    <source>
        <strain evidence="2 3">ATCC 31491</strain>
    </source>
</reference>
<proteinExistence type="predicted"/>
<dbReference type="EMBL" id="JAKRKC020000002">
    <property type="protein sequence ID" value="MCK2219757.1"/>
    <property type="molecule type" value="Genomic_DNA"/>
</dbReference>
<accession>A0ABT0G598</accession>
<evidence type="ECO:0000256" key="1">
    <source>
        <dbReference type="SAM" id="MobiDB-lite"/>
    </source>
</evidence>